<reference evidence="2 3" key="1">
    <citation type="journal article" date="2023" name="Nucleic Acids Res.">
        <title>The hologenome of Daphnia magna reveals possible DNA methylation and microbiome-mediated evolution of the host genome.</title>
        <authorList>
            <person name="Chaturvedi A."/>
            <person name="Li X."/>
            <person name="Dhandapani V."/>
            <person name="Marshall H."/>
            <person name="Kissane S."/>
            <person name="Cuenca-Cambronero M."/>
            <person name="Asole G."/>
            <person name="Calvet F."/>
            <person name="Ruiz-Romero M."/>
            <person name="Marangio P."/>
            <person name="Guigo R."/>
            <person name="Rago D."/>
            <person name="Mirbahai L."/>
            <person name="Eastwood N."/>
            <person name="Colbourne J.K."/>
            <person name="Zhou J."/>
            <person name="Mallon E."/>
            <person name="Orsini L."/>
        </authorList>
    </citation>
    <scope>NUCLEOTIDE SEQUENCE [LARGE SCALE GENOMIC DNA]</scope>
    <source>
        <strain evidence="2">LRV0_1</strain>
    </source>
</reference>
<comment type="caution">
    <text evidence="2">The sequence shown here is derived from an EMBL/GenBank/DDBJ whole genome shotgun (WGS) entry which is preliminary data.</text>
</comment>
<evidence type="ECO:0000256" key="1">
    <source>
        <dbReference type="SAM" id="MobiDB-lite"/>
    </source>
</evidence>
<evidence type="ECO:0000313" key="3">
    <source>
        <dbReference type="Proteomes" id="UP001234178"/>
    </source>
</evidence>
<organism evidence="2 3">
    <name type="scientific">Daphnia magna</name>
    <dbReference type="NCBI Taxonomy" id="35525"/>
    <lineage>
        <taxon>Eukaryota</taxon>
        <taxon>Metazoa</taxon>
        <taxon>Ecdysozoa</taxon>
        <taxon>Arthropoda</taxon>
        <taxon>Crustacea</taxon>
        <taxon>Branchiopoda</taxon>
        <taxon>Diplostraca</taxon>
        <taxon>Cladocera</taxon>
        <taxon>Anomopoda</taxon>
        <taxon>Daphniidae</taxon>
        <taxon>Daphnia</taxon>
    </lineage>
</organism>
<feature type="region of interest" description="Disordered" evidence="1">
    <location>
        <begin position="66"/>
        <end position="86"/>
    </location>
</feature>
<sequence length="127" mass="14324">MSRQSDYPFSISGNFTSHADCTAAAGEMDLTIDRKYPPVRTYVLKVCILCVCVCDVAFEKGNFPSASGVDVDNEEGTKRERKTTTKKQCTQRYISAEIARKLLHVKHQHLDNVYKRSKPNHSKMALP</sequence>
<gene>
    <name evidence="2" type="ORF">OUZ56_006978</name>
</gene>
<proteinExistence type="predicted"/>
<accession>A0ABQ9YX87</accession>
<dbReference type="Proteomes" id="UP001234178">
    <property type="component" value="Unassembled WGS sequence"/>
</dbReference>
<keyword evidence="3" id="KW-1185">Reference proteome</keyword>
<protein>
    <submittedName>
        <fullName evidence="2">Uncharacterized protein</fullName>
    </submittedName>
</protein>
<evidence type="ECO:0000313" key="2">
    <source>
        <dbReference type="EMBL" id="KAK4005263.1"/>
    </source>
</evidence>
<dbReference type="EMBL" id="JAOYFB010000001">
    <property type="protein sequence ID" value="KAK4005263.1"/>
    <property type="molecule type" value="Genomic_DNA"/>
</dbReference>
<name>A0ABQ9YX87_9CRUS</name>